<proteinExistence type="predicted"/>
<evidence type="ECO:0000256" key="1">
    <source>
        <dbReference type="SAM" id="MobiDB-lite"/>
    </source>
</evidence>
<dbReference type="Proteomes" id="UP001187192">
    <property type="component" value="Unassembled WGS sequence"/>
</dbReference>
<feature type="compositionally biased region" description="Basic and acidic residues" evidence="1">
    <location>
        <begin position="10"/>
        <end position="29"/>
    </location>
</feature>
<accession>A0AA88IUF4</accession>
<feature type="compositionally biased region" description="Polar residues" evidence="1">
    <location>
        <begin position="106"/>
        <end position="116"/>
    </location>
</feature>
<evidence type="ECO:0000313" key="3">
    <source>
        <dbReference type="Proteomes" id="UP001187192"/>
    </source>
</evidence>
<feature type="compositionally biased region" description="Basic and acidic residues" evidence="1">
    <location>
        <begin position="168"/>
        <end position="180"/>
    </location>
</feature>
<feature type="compositionally biased region" description="Basic residues" evidence="1">
    <location>
        <begin position="181"/>
        <end position="191"/>
    </location>
</feature>
<feature type="compositionally biased region" description="Basic and acidic residues" evidence="1">
    <location>
        <begin position="148"/>
        <end position="158"/>
    </location>
</feature>
<organism evidence="2 3">
    <name type="scientific">Ficus carica</name>
    <name type="common">Common fig</name>
    <dbReference type="NCBI Taxonomy" id="3494"/>
    <lineage>
        <taxon>Eukaryota</taxon>
        <taxon>Viridiplantae</taxon>
        <taxon>Streptophyta</taxon>
        <taxon>Embryophyta</taxon>
        <taxon>Tracheophyta</taxon>
        <taxon>Spermatophyta</taxon>
        <taxon>Magnoliopsida</taxon>
        <taxon>eudicotyledons</taxon>
        <taxon>Gunneridae</taxon>
        <taxon>Pentapetalae</taxon>
        <taxon>rosids</taxon>
        <taxon>fabids</taxon>
        <taxon>Rosales</taxon>
        <taxon>Moraceae</taxon>
        <taxon>Ficeae</taxon>
        <taxon>Ficus</taxon>
    </lineage>
</organism>
<comment type="caution">
    <text evidence="2">The sequence shown here is derived from an EMBL/GenBank/DDBJ whole genome shotgun (WGS) entry which is preliminary data.</text>
</comment>
<feature type="region of interest" description="Disordered" evidence="1">
    <location>
        <begin position="94"/>
        <end position="116"/>
    </location>
</feature>
<gene>
    <name evidence="2" type="ORF">TIFTF001_027031</name>
</gene>
<name>A0AA88IUF4_FICCA</name>
<dbReference type="EMBL" id="BTGU01000074">
    <property type="protein sequence ID" value="GMN57918.1"/>
    <property type="molecule type" value="Genomic_DNA"/>
</dbReference>
<sequence length="278" mass="30787">MKKSTATSRAEVDNQTVERSHVGLYEADRGGSSSVSVDAPHRNFTEAVSISNQHLEEVNSCYDLGSRMTASIGSAKLASDGDEFGKELQCTADSRKVFAQPRPDDPSSSSFIQDNNVDAGAQKFVSLQALSDSRHEPSRSFGATESLPDAKEKEEKKKDKEKKRKRDDHKGHQDDPEYKERKRLKKEKKKKEKEMAKLMSEAKTFSLNEQAKASSVELTNKKDQVKIQSATVELNRNETSGSKVVLTGVESRPEAAKAAPSAAPKFRIKIKNRTLNQS</sequence>
<reference evidence="2" key="1">
    <citation type="submission" date="2023-07" db="EMBL/GenBank/DDBJ databases">
        <title>draft genome sequence of fig (Ficus carica).</title>
        <authorList>
            <person name="Takahashi T."/>
            <person name="Nishimura K."/>
        </authorList>
    </citation>
    <scope>NUCLEOTIDE SEQUENCE</scope>
</reference>
<feature type="region of interest" description="Disordered" evidence="1">
    <location>
        <begin position="1"/>
        <end position="38"/>
    </location>
</feature>
<keyword evidence="3" id="KW-1185">Reference proteome</keyword>
<evidence type="ECO:0000313" key="2">
    <source>
        <dbReference type="EMBL" id="GMN57918.1"/>
    </source>
</evidence>
<feature type="region of interest" description="Disordered" evidence="1">
    <location>
        <begin position="128"/>
        <end position="201"/>
    </location>
</feature>
<protein>
    <submittedName>
        <fullName evidence="2">Uncharacterized protein</fullName>
    </submittedName>
</protein>
<dbReference type="AlphaFoldDB" id="A0AA88IUF4"/>